<dbReference type="SMART" id="SM00191">
    <property type="entry name" value="Int_alpha"/>
    <property type="match status" value="4"/>
</dbReference>
<evidence type="ECO:0000256" key="2">
    <source>
        <dbReference type="ARBA" id="ARBA00022737"/>
    </source>
</evidence>
<dbReference type="InterPro" id="IPR028994">
    <property type="entry name" value="Integrin_alpha_N"/>
</dbReference>
<protein>
    <recommendedName>
        <fullName evidence="4">Bacterial Ig-like domain-containing protein</fullName>
    </recommendedName>
</protein>
<evidence type="ECO:0000256" key="3">
    <source>
        <dbReference type="ARBA" id="ARBA00023180"/>
    </source>
</evidence>
<evidence type="ECO:0000259" key="4">
    <source>
        <dbReference type="Pfam" id="PF16640"/>
    </source>
</evidence>
<dbReference type="Gene3D" id="2.30.30.100">
    <property type="match status" value="3"/>
</dbReference>
<dbReference type="InterPro" id="IPR013519">
    <property type="entry name" value="Int_alpha_beta-p"/>
</dbReference>
<dbReference type="Proteomes" id="UP000238701">
    <property type="component" value="Unassembled WGS sequence"/>
</dbReference>
<dbReference type="PANTHER" id="PTHR46580">
    <property type="entry name" value="SENSOR KINASE-RELATED"/>
    <property type="match status" value="1"/>
</dbReference>
<organism evidence="5 6">
    <name type="scientific">Candidatus Sulfotelmatobacter kueseliae</name>
    <dbReference type="NCBI Taxonomy" id="2042962"/>
    <lineage>
        <taxon>Bacteria</taxon>
        <taxon>Pseudomonadati</taxon>
        <taxon>Acidobacteriota</taxon>
        <taxon>Terriglobia</taxon>
        <taxon>Terriglobales</taxon>
        <taxon>Candidatus Korobacteraceae</taxon>
        <taxon>Candidatus Sulfotelmatobacter</taxon>
    </lineage>
</organism>
<proteinExistence type="predicted"/>
<name>A0A2U3JW06_9BACT</name>
<evidence type="ECO:0000313" key="6">
    <source>
        <dbReference type="Proteomes" id="UP000238701"/>
    </source>
</evidence>
<dbReference type="Pfam" id="PF16640">
    <property type="entry name" value="Big_3_5"/>
    <property type="match status" value="3"/>
</dbReference>
<keyword evidence="3" id="KW-0325">Glycoprotein</keyword>
<dbReference type="InterPro" id="IPR032109">
    <property type="entry name" value="Big_3_5"/>
</dbReference>
<dbReference type="Gene3D" id="2.60.40.10">
    <property type="entry name" value="Immunoglobulins"/>
    <property type="match status" value="3"/>
</dbReference>
<dbReference type="InterPro" id="IPR013517">
    <property type="entry name" value="FG-GAP"/>
</dbReference>
<feature type="domain" description="Bacterial Ig-like" evidence="4">
    <location>
        <begin position="466"/>
        <end position="553"/>
    </location>
</feature>
<feature type="domain" description="Bacterial Ig-like" evidence="4">
    <location>
        <begin position="375"/>
        <end position="456"/>
    </location>
</feature>
<feature type="domain" description="Bacterial Ig-like" evidence="4">
    <location>
        <begin position="564"/>
        <end position="646"/>
    </location>
</feature>
<keyword evidence="2" id="KW-0677">Repeat</keyword>
<gene>
    <name evidence="5" type="ORF">SBA1_100027</name>
</gene>
<dbReference type="SUPFAM" id="SSF69318">
    <property type="entry name" value="Integrin alpha N-terminal domain"/>
    <property type="match status" value="2"/>
</dbReference>
<dbReference type="EMBL" id="OMOD01000002">
    <property type="protein sequence ID" value="SPF31571.1"/>
    <property type="molecule type" value="Genomic_DNA"/>
</dbReference>
<accession>A0A2U3JW06</accession>
<dbReference type="Gene3D" id="2.130.10.130">
    <property type="entry name" value="Integrin alpha, N-terminal"/>
    <property type="match status" value="2"/>
</dbReference>
<dbReference type="PANTHER" id="PTHR46580:SF4">
    <property type="entry name" value="ATP_GTP-BINDING PROTEIN"/>
    <property type="match status" value="1"/>
</dbReference>
<sequence length="648" mass="64773">MTVVSPSPGGGASNTIFFPIAVPEASVSFSRTDISSAGGNITVVALDLNGDGKLDLAATTYYDSTVRIFLGNGDGTFTPGQTYSVCHAHGLATGDFNGDGITDLAVGNSGCGQITILLGNGDGTFRAGGTFETGGNGGEVEVGDFNGDGKLDLVSEGYTAAVLLGNGDGTFQAPVNYPTVAGGLVVVGDFNGDGHLDFAVGSGSDSAVSVMLGNGDGTFQPQAQYQVKGTNHGGIVLADLNQDGKLDLAVSDNEGWVSVLLGNGDGTFRTGGNYDTGGLTAGLAGADLKGDGILDLIAANYYSSSLSLLLGNGDGTFQAPFNYAAGYGARGIAVGDFNGDGRLDLAVGNQFTDSISIYLQTGESKAPTSTMVVSSLNPSLRGQAVTFTATVASIDGEIPDGEQVTFYACGTVIGTGTTSGGVATFTTSLLGVGTHSIKAAYVGDATFAPSSGMLTQIVQANTTTALVSSPNASTFGQAVVLEATVTAVAAPKPTGTVTFKDGTATLGTGILDASGVATFSTSTLSARRHLITASYGGGVHYRASTSARLTQTVKKANSTTTLASSLNPATEGQAVTFTAKVTSPTVEPTGPVTFMAGQTVLGKRHLKGGEAQFTTSTLAIGSTTVTATYGGCANIADSSASATQEVSQ</sequence>
<dbReference type="AlphaFoldDB" id="A0A2U3JW06"/>
<keyword evidence="1" id="KW-0732">Signal</keyword>
<dbReference type="InterPro" id="IPR013783">
    <property type="entry name" value="Ig-like_fold"/>
</dbReference>
<evidence type="ECO:0000313" key="5">
    <source>
        <dbReference type="EMBL" id="SPF31571.1"/>
    </source>
</evidence>
<reference evidence="6" key="1">
    <citation type="submission" date="2018-02" db="EMBL/GenBank/DDBJ databases">
        <authorList>
            <person name="Hausmann B."/>
        </authorList>
    </citation>
    <scope>NUCLEOTIDE SEQUENCE [LARGE SCALE GENOMIC DNA]</scope>
    <source>
        <strain evidence="6">Peat soil MAG SbA1</strain>
    </source>
</reference>
<dbReference type="Pfam" id="PF13517">
    <property type="entry name" value="FG-GAP_3"/>
    <property type="match status" value="3"/>
</dbReference>
<evidence type="ECO:0000256" key="1">
    <source>
        <dbReference type="ARBA" id="ARBA00022729"/>
    </source>
</evidence>